<dbReference type="OrthoDB" id="1275017at2"/>
<name>A0A1M7K238_9FLAO</name>
<dbReference type="RefSeq" id="WP_139262854.1">
    <property type="nucleotide sequence ID" value="NZ_FRAV01000056.1"/>
</dbReference>
<keyword evidence="2" id="KW-1185">Reference proteome</keyword>
<dbReference type="Proteomes" id="UP000184364">
    <property type="component" value="Unassembled WGS sequence"/>
</dbReference>
<accession>A0A1M7K238</accession>
<evidence type="ECO:0000313" key="1">
    <source>
        <dbReference type="EMBL" id="SHM59350.1"/>
    </source>
</evidence>
<dbReference type="EMBL" id="FRAV01000056">
    <property type="protein sequence ID" value="SHM59350.1"/>
    <property type="molecule type" value="Genomic_DNA"/>
</dbReference>
<sequence length="73" mass="8641">MKKEKPAAKPKKACIQQYNYRHQLVPIKKIPVKEAVEMLRSAGIDVQEEEAEEIMEFLYILTQITIKEFFSYH</sequence>
<reference evidence="2" key="1">
    <citation type="submission" date="2016-11" db="EMBL/GenBank/DDBJ databases">
        <authorList>
            <person name="Varghese N."/>
            <person name="Submissions S."/>
        </authorList>
    </citation>
    <scope>NUCLEOTIDE SEQUENCE [LARGE SCALE GENOMIC DNA]</scope>
    <source>
        <strain evidence="2">DSM 26899</strain>
    </source>
</reference>
<dbReference type="AlphaFoldDB" id="A0A1M7K238"/>
<protein>
    <submittedName>
        <fullName evidence="1">Uncharacterized protein</fullName>
    </submittedName>
</protein>
<proteinExistence type="predicted"/>
<evidence type="ECO:0000313" key="2">
    <source>
        <dbReference type="Proteomes" id="UP000184364"/>
    </source>
</evidence>
<gene>
    <name evidence="1" type="ORF">SAMN05444267_105619</name>
</gene>
<organism evidence="1 2">
    <name type="scientific">Chryseobacterium polytrichastri</name>
    <dbReference type="NCBI Taxonomy" id="1302687"/>
    <lineage>
        <taxon>Bacteria</taxon>
        <taxon>Pseudomonadati</taxon>
        <taxon>Bacteroidota</taxon>
        <taxon>Flavobacteriia</taxon>
        <taxon>Flavobacteriales</taxon>
        <taxon>Weeksellaceae</taxon>
        <taxon>Chryseobacterium group</taxon>
        <taxon>Chryseobacterium</taxon>
    </lineage>
</organism>